<evidence type="ECO:0000256" key="2">
    <source>
        <dbReference type="SAM" id="Phobius"/>
    </source>
</evidence>
<evidence type="ECO:0000313" key="3">
    <source>
        <dbReference type="EMBL" id="KAK1763829.1"/>
    </source>
</evidence>
<dbReference type="GeneID" id="85313393"/>
<dbReference type="AlphaFoldDB" id="A0AAJ0FIZ7"/>
<name>A0AAJ0FIZ7_9PEZI</name>
<gene>
    <name evidence="3" type="ORF">QBC33DRAFT_562414</name>
</gene>
<organism evidence="3 4">
    <name type="scientific">Phialemonium atrogriseum</name>
    <dbReference type="NCBI Taxonomy" id="1093897"/>
    <lineage>
        <taxon>Eukaryota</taxon>
        <taxon>Fungi</taxon>
        <taxon>Dikarya</taxon>
        <taxon>Ascomycota</taxon>
        <taxon>Pezizomycotina</taxon>
        <taxon>Sordariomycetes</taxon>
        <taxon>Sordariomycetidae</taxon>
        <taxon>Cephalothecales</taxon>
        <taxon>Cephalothecaceae</taxon>
        <taxon>Phialemonium</taxon>
    </lineage>
</organism>
<dbReference type="RefSeq" id="XP_060280042.1">
    <property type="nucleotide sequence ID" value="XM_060430206.1"/>
</dbReference>
<reference evidence="3" key="1">
    <citation type="submission" date="2023-06" db="EMBL/GenBank/DDBJ databases">
        <title>Genome-scale phylogeny and comparative genomics of the fungal order Sordariales.</title>
        <authorList>
            <consortium name="Lawrence Berkeley National Laboratory"/>
            <person name="Hensen N."/>
            <person name="Bonometti L."/>
            <person name="Westerberg I."/>
            <person name="Brannstrom I.O."/>
            <person name="Guillou S."/>
            <person name="Cros-Aarteil S."/>
            <person name="Calhoun S."/>
            <person name="Haridas S."/>
            <person name="Kuo A."/>
            <person name="Mondo S."/>
            <person name="Pangilinan J."/>
            <person name="Riley R."/>
            <person name="Labutti K."/>
            <person name="Andreopoulos B."/>
            <person name="Lipzen A."/>
            <person name="Chen C."/>
            <person name="Yanf M."/>
            <person name="Daum C."/>
            <person name="Ng V."/>
            <person name="Clum A."/>
            <person name="Steindorff A."/>
            <person name="Ohm R."/>
            <person name="Martin F."/>
            <person name="Silar P."/>
            <person name="Natvig D."/>
            <person name="Lalanne C."/>
            <person name="Gautier V."/>
            <person name="Ament-Velasquez S.L."/>
            <person name="Kruys A."/>
            <person name="Hutchinson M.I."/>
            <person name="Powell A.J."/>
            <person name="Barry K."/>
            <person name="Miller A.N."/>
            <person name="Grigoriev I.V."/>
            <person name="Debuchy R."/>
            <person name="Gladieux P."/>
            <person name="Thoren M.H."/>
            <person name="Johannesson H."/>
        </authorList>
    </citation>
    <scope>NUCLEOTIDE SEQUENCE</scope>
    <source>
        <strain evidence="3">8032-3</strain>
    </source>
</reference>
<feature type="region of interest" description="Disordered" evidence="1">
    <location>
        <begin position="58"/>
        <end position="81"/>
    </location>
</feature>
<proteinExistence type="predicted"/>
<evidence type="ECO:0000313" key="4">
    <source>
        <dbReference type="Proteomes" id="UP001244011"/>
    </source>
</evidence>
<keyword evidence="2" id="KW-0812">Transmembrane</keyword>
<keyword evidence="2" id="KW-0472">Membrane</keyword>
<sequence length="124" mass="14305">MASEMRQPWEPTKDHALLHIYDGGFIRHIYLEFNLPIPKPPHHVSEIEPIGPWFGHAEVAGDADEDEQQEQQQHLEEQGHHRRRAFRFSTLAGLFIVFLCIILPLFPSLEPLVYLGLAAFWLAS</sequence>
<evidence type="ECO:0000256" key="1">
    <source>
        <dbReference type="SAM" id="MobiDB-lite"/>
    </source>
</evidence>
<feature type="transmembrane region" description="Helical" evidence="2">
    <location>
        <begin position="85"/>
        <end position="106"/>
    </location>
</feature>
<protein>
    <submittedName>
        <fullName evidence="3">Uncharacterized protein</fullName>
    </submittedName>
</protein>
<dbReference type="EMBL" id="MU839024">
    <property type="protein sequence ID" value="KAK1763829.1"/>
    <property type="molecule type" value="Genomic_DNA"/>
</dbReference>
<keyword evidence="4" id="KW-1185">Reference proteome</keyword>
<accession>A0AAJ0FIZ7</accession>
<dbReference type="Proteomes" id="UP001244011">
    <property type="component" value="Unassembled WGS sequence"/>
</dbReference>
<keyword evidence="2" id="KW-1133">Transmembrane helix</keyword>
<comment type="caution">
    <text evidence="3">The sequence shown here is derived from an EMBL/GenBank/DDBJ whole genome shotgun (WGS) entry which is preliminary data.</text>
</comment>